<sequence length="76" mass="8871">MHLKILLRLPWLVFLGIIMTSQLDTRPFRSAVDDFPEELAGHPGVVDIMNCASLQRLRGSVTWRHTIPWIHRLRQL</sequence>
<dbReference type="AlphaFoldDB" id="A0A8T0HWN3"/>
<evidence type="ECO:0000256" key="1">
    <source>
        <dbReference type="SAM" id="SignalP"/>
    </source>
</evidence>
<name>A0A8T0HWN3_CERPU</name>
<keyword evidence="3" id="KW-1185">Reference proteome</keyword>
<comment type="caution">
    <text evidence="2">The sequence shown here is derived from an EMBL/GenBank/DDBJ whole genome shotgun (WGS) entry which is preliminary data.</text>
</comment>
<dbReference type="Proteomes" id="UP000822688">
    <property type="component" value="Chromosome V"/>
</dbReference>
<keyword evidence="1" id="KW-0732">Signal</keyword>
<evidence type="ECO:0000313" key="2">
    <source>
        <dbReference type="EMBL" id="KAG0575085.1"/>
    </source>
</evidence>
<organism evidence="2 3">
    <name type="scientific">Ceratodon purpureus</name>
    <name type="common">Fire moss</name>
    <name type="synonym">Dicranum purpureum</name>
    <dbReference type="NCBI Taxonomy" id="3225"/>
    <lineage>
        <taxon>Eukaryota</taxon>
        <taxon>Viridiplantae</taxon>
        <taxon>Streptophyta</taxon>
        <taxon>Embryophyta</taxon>
        <taxon>Bryophyta</taxon>
        <taxon>Bryophytina</taxon>
        <taxon>Bryopsida</taxon>
        <taxon>Dicranidae</taxon>
        <taxon>Pseudoditrichales</taxon>
        <taxon>Ditrichaceae</taxon>
        <taxon>Ceratodon</taxon>
    </lineage>
</organism>
<feature type="signal peptide" evidence="1">
    <location>
        <begin position="1"/>
        <end position="25"/>
    </location>
</feature>
<reference evidence="2" key="1">
    <citation type="submission" date="2020-06" db="EMBL/GenBank/DDBJ databases">
        <title>WGS assembly of Ceratodon purpureus strain R40.</title>
        <authorList>
            <person name="Carey S.B."/>
            <person name="Jenkins J."/>
            <person name="Shu S."/>
            <person name="Lovell J.T."/>
            <person name="Sreedasyam A."/>
            <person name="Maumus F."/>
            <person name="Tiley G.P."/>
            <person name="Fernandez-Pozo N."/>
            <person name="Barry K."/>
            <person name="Chen C."/>
            <person name="Wang M."/>
            <person name="Lipzen A."/>
            <person name="Daum C."/>
            <person name="Saski C.A."/>
            <person name="Payton A.C."/>
            <person name="Mcbreen J.C."/>
            <person name="Conrad R.E."/>
            <person name="Kollar L.M."/>
            <person name="Olsson S."/>
            <person name="Huttunen S."/>
            <person name="Landis J.B."/>
            <person name="Wickett N.J."/>
            <person name="Johnson M.G."/>
            <person name="Rensing S.A."/>
            <person name="Grimwood J."/>
            <person name="Schmutz J."/>
            <person name="Mcdaniel S.F."/>
        </authorList>
    </citation>
    <scope>NUCLEOTIDE SEQUENCE</scope>
    <source>
        <strain evidence="2">R40</strain>
    </source>
</reference>
<accession>A0A8T0HWN3</accession>
<dbReference type="EMBL" id="CM026426">
    <property type="protein sequence ID" value="KAG0575085.1"/>
    <property type="molecule type" value="Genomic_DNA"/>
</dbReference>
<protein>
    <submittedName>
        <fullName evidence="2">Uncharacterized protein</fullName>
    </submittedName>
</protein>
<evidence type="ECO:0000313" key="3">
    <source>
        <dbReference type="Proteomes" id="UP000822688"/>
    </source>
</evidence>
<gene>
    <name evidence="2" type="ORF">KC19_VG316900</name>
</gene>
<feature type="chain" id="PRO_5035713042" evidence="1">
    <location>
        <begin position="26"/>
        <end position="76"/>
    </location>
</feature>
<proteinExistence type="predicted"/>